<dbReference type="PROSITE" id="PS00201">
    <property type="entry name" value="FLAVODOXIN"/>
    <property type="match status" value="1"/>
</dbReference>
<comment type="similarity">
    <text evidence="3 8">Belongs to the flavodoxin family.</text>
</comment>
<dbReference type="NCBIfam" id="TIGR01753">
    <property type="entry name" value="flav_short"/>
    <property type="match status" value="1"/>
</dbReference>
<proteinExistence type="inferred from homology"/>
<keyword evidence="4 8" id="KW-0813">Transport</keyword>
<dbReference type="InterPro" id="IPR008254">
    <property type="entry name" value="Flavodoxin/NO_synth"/>
</dbReference>
<evidence type="ECO:0000256" key="4">
    <source>
        <dbReference type="ARBA" id="ARBA00022448"/>
    </source>
</evidence>
<comment type="cofactor">
    <cofactor evidence="1 8">
        <name>FMN</name>
        <dbReference type="ChEBI" id="CHEBI:58210"/>
    </cofactor>
</comment>
<organism evidence="10 11">
    <name type="scientific">Lactovum miscens</name>
    <dbReference type="NCBI Taxonomy" id="190387"/>
    <lineage>
        <taxon>Bacteria</taxon>
        <taxon>Bacillati</taxon>
        <taxon>Bacillota</taxon>
        <taxon>Bacilli</taxon>
        <taxon>Lactobacillales</taxon>
        <taxon>Streptococcaceae</taxon>
        <taxon>Lactovum</taxon>
    </lineage>
</organism>
<comment type="caution">
    <text evidence="10">The sequence shown here is derived from an EMBL/GenBank/DDBJ whole genome shotgun (WGS) entry which is preliminary data.</text>
</comment>
<dbReference type="RefSeq" id="WP_183538172.1">
    <property type="nucleotide sequence ID" value="NZ_DASWOY010000024.1"/>
</dbReference>
<name>A0A841C7J0_9LACT</name>
<dbReference type="Gene3D" id="3.40.50.360">
    <property type="match status" value="1"/>
</dbReference>
<accession>A0A841C7J0</accession>
<keyword evidence="11" id="KW-1185">Reference proteome</keyword>
<dbReference type="InterPro" id="IPR001226">
    <property type="entry name" value="Flavodoxin_CS"/>
</dbReference>
<dbReference type="SUPFAM" id="SSF52218">
    <property type="entry name" value="Flavoproteins"/>
    <property type="match status" value="1"/>
</dbReference>
<dbReference type="GO" id="GO:0009055">
    <property type="term" value="F:electron transfer activity"/>
    <property type="evidence" value="ECO:0007669"/>
    <property type="project" value="UniProtKB-UniRule"/>
</dbReference>
<dbReference type="PANTHER" id="PTHR42809:SF1">
    <property type="entry name" value="FLAVODOXIN 1"/>
    <property type="match status" value="1"/>
</dbReference>
<dbReference type="PROSITE" id="PS50902">
    <property type="entry name" value="FLAVODOXIN_LIKE"/>
    <property type="match status" value="1"/>
</dbReference>
<evidence type="ECO:0000256" key="6">
    <source>
        <dbReference type="ARBA" id="ARBA00022643"/>
    </source>
</evidence>
<protein>
    <recommendedName>
        <fullName evidence="8">Flavodoxin</fullName>
    </recommendedName>
</protein>
<evidence type="ECO:0000256" key="3">
    <source>
        <dbReference type="ARBA" id="ARBA00005267"/>
    </source>
</evidence>
<evidence type="ECO:0000256" key="7">
    <source>
        <dbReference type="ARBA" id="ARBA00022982"/>
    </source>
</evidence>
<dbReference type="PANTHER" id="PTHR42809">
    <property type="entry name" value="FLAVODOXIN 2"/>
    <property type="match status" value="1"/>
</dbReference>
<dbReference type="GO" id="GO:0016651">
    <property type="term" value="F:oxidoreductase activity, acting on NAD(P)H"/>
    <property type="evidence" value="ECO:0007669"/>
    <property type="project" value="UniProtKB-ARBA"/>
</dbReference>
<evidence type="ECO:0000256" key="2">
    <source>
        <dbReference type="ARBA" id="ARBA00003297"/>
    </source>
</evidence>
<evidence type="ECO:0000259" key="9">
    <source>
        <dbReference type="PROSITE" id="PS50902"/>
    </source>
</evidence>
<dbReference type="AlphaFoldDB" id="A0A841C7J0"/>
<dbReference type="InterPro" id="IPR001094">
    <property type="entry name" value="Flavdoxin-like"/>
</dbReference>
<dbReference type="GO" id="GO:0010181">
    <property type="term" value="F:FMN binding"/>
    <property type="evidence" value="ECO:0007669"/>
    <property type="project" value="UniProtKB-UniRule"/>
</dbReference>
<dbReference type="InterPro" id="IPR050619">
    <property type="entry name" value="Flavodoxin"/>
</dbReference>
<keyword evidence="5 8" id="KW-0285">Flavoprotein</keyword>
<evidence type="ECO:0000256" key="5">
    <source>
        <dbReference type="ARBA" id="ARBA00022630"/>
    </source>
</evidence>
<evidence type="ECO:0000256" key="1">
    <source>
        <dbReference type="ARBA" id="ARBA00001917"/>
    </source>
</evidence>
<keyword evidence="7 8" id="KW-0249">Electron transport</keyword>
<dbReference type="InterPro" id="IPR029039">
    <property type="entry name" value="Flavoprotein-like_sf"/>
</dbReference>
<reference evidence="10 11" key="1">
    <citation type="submission" date="2020-08" db="EMBL/GenBank/DDBJ databases">
        <title>Genomic Encyclopedia of Type Strains, Phase IV (KMG-IV): sequencing the most valuable type-strain genomes for metagenomic binning, comparative biology and taxonomic classification.</title>
        <authorList>
            <person name="Goeker M."/>
        </authorList>
    </citation>
    <scope>NUCLEOTIDE SEQUENCE [LARGE SCALE GENOMIC DNA]</scope>
    <source>
        <strain evidence="10 11">DSM 14925</strain>
    </source>
</reference>
<dbReference type="Proteomes" id="UP000562464">
    <property type="component" value="Unassembled WGS sequence"/>
</dbReference>
<dbReference type="Pfam" id="PF00258">
    <property type="entry name" value="Flavodoxin_1"/>
    <property type="match status" value="1"/>
</dbReference>
<keyword evidence="6 8" id="KW-0288">FMN</keyword>
<dbReference type="InterPro" id="IPR010087">
    <property type="entry name" value="Flav_short"/>
</dbReference>
<evidence type="ECO:0000313" key="10">
    <source>
        <dbReference type="EMBL" id="MBB5887210.1"/>
    </source>
</evidence>
<gene>
    <name evidence="10" type="ORF">HNQ37_000078</name>
</gene>
<dbReference type="NCBIfam" id="NF005587">
    <property type="entry name" value="PRK07308.1"/>
    <property type="match status" value="1"/>
</dbReference>
<dbReference type="NCBIfam" id="NF005216">
    <property type="entry name" value="PRK06703.1"/>
    <property type="match status" value="1"/>
</dbReference>
<feature type="domain" description="Flavodoxin-like" evidence="9">
    <location>
        <begin position="4"/>
        <end position="144"/>
    </location>
</feature>
<evidence type="ECO:0000256" key="8">
    <source>
        <dbReference type="RuleBase" id="RU367037"/>
    </source>
</evidence>
<dbReference type="PRINTS" id="PR00369">
    <property type="entry name" value="FLAVODOXIN"/>
</dbReference>
<comment type="function">
    <text evidence="2 8">Low-potential electron donor to a number of redox enzymes.</text>
</comment>
<sequence length="147" mass="16530">MAKVEIVYCSMTGNTEACAEIVYEKLQNLGVDVDMHDCTTVDPDDVFVDCEMCIVGTYTYGDGDMPDEILDFYEEMQGMDLSGKLFACFGSGDTFYEEYCRNVEDFDRAFEACGATRAAELVKVELYPEEEDKENLETFAEVLASKL</sequence>
<evidence type="ECO:0000313" key="11">
    <source>
        <dbReference type="Proteomes" id="UP000562464"/>
    </source>
</evidence>
<dbReference type="EMBL" id="JACHHV010000001">
    <property type="protein sequence ID" value="MBB5887210.1"/>
    <property type="molecule type" value="Genomic_DNA"/>
</dbReference>